<proteinExistence type="evidence at transcript level"/>
<feature type="region of interest" description="Disordered" evidence="1">
    <location>
        <begin position="1"/>
        <end position="43"/>
    </location>
</feature>
<reference evidence="2" key="1">
    <citation type="journal article" date="2001" name="Cancer Immun.">
        <title>Humoral immunity to human breast cancer: antigen definition and quantitative analysis of mRNA expression.</title>
        <authorList>
            <person name="Scanlan M.J."/>
            <person name="Gout I."/>
            <person name="Gordon C.M."/>
            <person name="Williamson B."/>
            <person name="Stockert E."/>
            <person name="Gure A.O."/>
            <person name="Jager D."/>
            <person name="Chen Y.T."/>
            <person name="Mackay A."/>
            <person name="O'Hare M.J."/>
            <person name="Old L.J."/>
        </authorList>
    </citation>
    <scope>NUCLEOTIDE SEQUENCE</scope>
    <source>
        <tissue evidence="2">Breast</tissue>
    </source>
</reference>
<protein>
    <submittedName>
        <fullName evidence="3">HCG1993240</fullName>
    </submittedName>
    <submittedName>
        <fullName evidence="2">Serologically defined breast cancer antigen NY-BR-40</fullName>
    </submittedName>
</protein>
<organism evidence="2">
    <name type="scientific">Homo sapiens</name>
    <name type="common">Human</name>
    <dbReference type="NCBI Taxonomy" id="9606"/>
    <lineage>
        <taxon>Eukaryota</taxon>
        <taxon>Metazoa</taxon>
        <taxon>Chordata</taxon>
        <taxon>Craniata</taxon>
        <taxon>Vertebrata</taxon>
        <taxon>Euteleostomi</taxon>
        <taxon>Mammalia</taxon>
        <taxon>Eutheria</taxon>
        <taxon>Euarchontoglires</taxon>
        <taxon>Primates</taxon>
        <taxon>Haplorrhini</taxon>
        <taxon>Catarrhini</taxon>
        <taxon>Hominidae</taxon>
        <taxon>Homo</taxon>
    </lineage>
</organism>
<evidence type="ECO:0000256" key="1">
    <source>
        <dbReference type="SAM" id="MobiDB-lite"/>
    </source>
</evidence>
<gene>
    <name evidence="3" type="ORF">hCG_1993240</name>
</gene>
<feature type="non-terminal residue" evidence="2">
    <location>
        <position position="1"/>
    </location>
</feature>
<evidence type="ECO:0000313" key="3">
    <source>
        <dbReference type="EMBL" id="EAX02247.1"/>
    </source>
</evidence>
<accession>Q9H283</accession>
<reference evidence="3" key="2">
    <citation type="journal article" date="2001" name="Science">
        <title>The sequence of the human genome.</title>
        <authorList>
            <person name="Venter J.C."/>
            <person name="Adams M.D."/>
            <person name="Myers E.W."/>
            <person name="Li P.W."/>
            <person name="Mural R.J."/>
            <person name="Sutton G.G."/>
            <person name="Smith H.O."/>
            <person name="Yandell M."/>
            <person name="Evans C.A."/>
            <person name="Holt R.A."/>
            <person name="Gocayne J.D."/>
            <person name="Amanatides P."/>
            <person name="Ballew R.M."/>
            <person name="Huson D.H."/>
            <person name="Wortman J.R."/>
            <person name="Zhang Q."/>
            <person name="Kodira C.D."/>
            <person name="Zheng X.H."/>
            <person name="Chen L."/>
            <person name="Skupski M."/>
            <person name="Subramanian G."/>
            <person name="Thomas P.D."/>
            <person name="Zhang J."/>
            <person name="Gabor Miklos G.L."/>
            <person name="Nelson C."/>
            <person name="Broder S."/>
            <person name="Clark A.G."/>
            <person name="Nadeau J."/>
            <person name="McKusick V.A."/>
            <person name="Zinder N."/>
            <person name="Levine A.J."/>
            <person name="Roberts R.J."/>
            <person name="Simon M."/>
            <person name="Slayman C."/>
            <person name="Hunkapiller M."/>
            <person name="Bolanos R."/>
            <person name="Delcher A."/>
            <person name="Dew I."/>
            <person name="Fasulo D."/>
            <person name="Flanigan M."/>
            <person name="Florea L."/>
            <person name="Halpern A."/>
            <person name="Hannenhalli S."/>
            <person name="Kravitz S."/>
            <person name="Levy S."/>
            <person name="Mobarry C."/>
            <person name="Reinert K."/>
            <person name="Remington K."/>
            <person name="Abu-Threideh J."/>
            <person name="Beasley E."/>
            <person name="Biddick K."/>
            <person name="Bonazzi V."/>
            <person name="Brandon R."/>
            <person name="Cargill M."/>
            <person name="Chandramouliswaran I."/>
            <person name="Charlab R."/>
            <person name="Chaturvedi K."/>
            <person name="Deng Z."/>
            <person name="Di Francesco V."/>
            <person name="Dunn P."/>
            <person name="Eilbeck K."/>
            <person name="Evangelista C."/>
            <person name="Gabrielian A.E."/>
            <person name="Gan W."/>
            <person name="Ge W."/>
            <person name="Gong F."/>
            <person name="Gu Z."/>
            <person name="Guan P."/>
            <person name="Heiman T.J."/>
            <person name="Higgins M.E."/>
            <person name="Ji R.R."/>
            <person name="Ke Z."/>
            <person name="Ketchum K.A."/>
            <person name="Lai Z."/>
            <person name="Lei Y."/>
            <person name="Li Z."/>
            <person name="Li J."/>
            <person name="Liang Y."/>
            <person name="Lin X."/>
            <person name="Lu F."/>
            <person name="Merkulov G.V."/>
            <person name="Milshina N."/>
            <person name="Moore H.M."/>
            <person name="Naik A.K."/>
            <person name="Narayan V.A."/>
            <person name="Neelam B."/>
            <person name="Nusskern D."/>
            <person name="Rusch D.B."/>
            <person name="Salzberg S."/>
            <person name="Shao W."/>
            <person name="Shue B."/>
            <person name="Sun J."/>
            <person name="Wang Z."/>
            <person name="Wang A."/>
            <person name="Wang X."/>
            <person name="Wang J."/>
            <person name="Wei M."/>
            <person name="Wides R."/>
            <person name="Xiao C."/>
            <person name="Yan C."/>
            <person name="Yao A."/>
            <person name="Ye J."/>
            <person name="Zhan M."/>
            <person name="Zhang W."/>
            <person name="Zhang H."/>
            <person name="Zhao Q."/>
            <person name="Zheng L."/>
            <person name="Zhong F."/>
            <person name="Zhong W."/>
            <person name="Zhu S."/>
            <person name="Zhao S."/>
            <person name="Gilbert D."/>
            <person name="Baumhueter S."/>
            <person name="Spier G."/>
            <person name="Carter C."/>
            <person name="Cravchik A."/>
            <person name="Woodage T."/>
            <person name="Ali F."/>
            <person name="An H."/>
            <person name="Awe A."/>
            <person name="Baldwin D."/>
            <person name="Baden H."/>
            <person name="Barnstead M."/>
            <person name="Barrow I."/>
            <person name="Beeson K."/>
            <person name="Busam D."/>
            <person name="Carver A."/>
            <person name="Center A."/>
            <person name="Cheng M.L."/>
            <person name="Curry L."/>
            <person name="Danaher S."/>
            <person name="Davenport L."/>
            <person name="Desilets R."/>
            <person name="Dietz S."/>
            <person name="Dodson K."/>
            <person name="Doup L."/>
            <person name="Ferriera S."/>
            <person name="Garg N."/>
            <person name="Gluecksmann A."/>
            <person name="Hart B."/>
            <person name="Haynes J."/>
            <person name="Haynes C."/>
            <person name="Heiner C."/>
            <person name="Hladun S."/>
            <person name="Hostin D."/>
            <person name="Houck J."/>
            <person name="Howland T."/>
            <person name="Ibegwam C."/>
            <person name="Johnson J."/>
            <person name="Kalush F."/>
            <person name="Kline L."/>
            <person name="Koduru S."/>
            <person name="Love A."/>
            <person name="Mann F."/>
            <person name="May D."/>
            <person name="McCawley S."/>
            <person name="McIntosh T."/>
            <person name="McMullen I."/>
            <person name="Moy M."/>
            <person name="Moy L."/>
            <person name="Murphy B."/>
            <person name="Nelson K."/>
            <person name="Pfannkoch C."/>
            <person name="Pratts E."/>
            <person name="Puri V."/>
            <person name="Qureshi H."/>
            <person name="Reardon M."/>
            <person name="Rodriguez R."/>
            <person name="Rogers Y.H."/>
            <person name="Romblad D."/>
            <person name="Ruhfel B."/>
            <person name="Scott R."/>
            <person name="Sitter C."/>
            <person name="Smallwood M."/>
            <person name="Stewart E."/>
            <person name="Strong R."/>
            <person name="Suh E."/>
            <person name="Thomas R."/>
            <person name="Tint N.N."/>
            <person name="Tse S."/>
            <person name="Vech C."/>
            <person name="Wang G."/>
            <person name="Wetter J."/>
            <person name="Williams S."/>
            <person name="Williams M."/>
            <person name="Windsor S."/>
            <person name="Winn-Deen E."/>
            <person name="Wolfe K."/>
            <person name="Zaveri J."/>
            <person name="Zaveri K."/>
            <person name="Abril J.F."/>
            <person name="Guigo R."/>
            <person name="Campbell M.J."/>
            <person name="Sjolander K.V."/>
            <person name="Karlak B."/>
            <person name="Kejariwal A."/>
            <person name="Mi H."/>
            <person name="Lazareva B."/>
            <person name="Hatton T."/>
            <person name="Narechania A."/>
            <person name="Diemer K."/>
            <person name="Muruganujan A."/>
            <person name="Guo N."/>
            <person name="Sato S."/>
            <person name="Bafna V."/>
            <person name="Istrail S."/>
            <person name="Lippert R."/>
            <person name="Schwartz R."/>
            <person name="Walenz B."/>
            <person name="Yooseph S."/>
            <person name="Allen D."/>
            <person name="Basu A."/>
            <person name="Baxendale J."/>
            <person name="Blick L."/>
            <person name="Caminha M."/>
            <person name="Carnes-Stine J."/>
            <person name="Caulk P."/>
            <person name="Chiang Y.H."/>
            <person name="Coyne M."/>
            <person name="Dahlke C."/>
            <person name="Mays A."/>
            <person name="Dombroski M."/>
            <person name="Donnelly M."/>
            <person name="Ely D."/>
            <person name="Esparham S."/>
            <person name="Fosler C."/>
            <person name="Gire H."/>
            <person name="Glanowski S."/>
            <person name="Glasser K."/>
            <person name="Glodek A."/>
            <person name="Gorokhov M."/>
            <person name="Graham K."/>
            <person name="Gropman B."/>
            <person name="Harris M."/>
            <person name="Heil J."/>
            <person name="Henderson S."/>
            <person name="Hoover J."/>
            <person name="Jennings D."/>
            <person name="Jordan C."/>
            <person name="Jordan J."/>
            <person name="Kasha J."/>
            <person name="Kagan L."/>
            <person name="Kraft C."/>
            <person name="Levitsky A."/>
            <person name="Lewis M."/>
            <person name="Liu X."/>
            <person name="Lopez J."/>
            <person name="Ma D."/>
            <person name="Majoros W."/>
            <person name="McDaniel J."/>
            <person name="Murphy S."/>
            <person name="Newman M."/>
            <person name="Nguyen T."/>
            <person name="Nguyen N."/>
            <person name="Nodell M."/>
            <person name="Pan S."/>
            <person name="Peck J."/>
            <person name="Peterson M."/>
            <person name="Rowe W."/>
            <person name="Sanders R."/>
            <person name="Scott J."/>
            <person name="Simpson M."/>
            <person name="Smith T."/>
            <person name="Sprague A."/>
            <person name="Stockwell T."/>
            <person name="Turner R."/>
            <person name="Venter E."/>
            <person name="Wang M."/>
            <person name="Wen M."/>
            <person name="Wu D."/>
            <person name="Wu M."/>
            <person name="Xia A."/>
            <person name="Zandieh A."/>
            <person name="Zhu X."/>
        </authorList>
    </citation>
    <scope>NUCLEOTIDE SEQUENCE</scope>
</reference>
<reference evidence="3" key="3">
    <citation type="submission" date="2005-07" db="EMBL/GenBank/DDBJ databases">
        <authorList>
            <person name="Mural R.J."/>
            <person name="Istrail S."/>
            <person name="Sutton G."/>
            <person name="Florea L."/>
            <person name="Halpern A.L."/>
            <person name="Mobarry C.M."/>
            <person name="Lippert R."/>
            <person name="Walenz B."/>
            <person name="Shatkay H."/>
            <person name="Dew I."/>
            <person name="Miller J.R."/>
            <person name="Flanigan M.J."/>
            <person name="Edwards N.J."/>
            <person name="Bolanos R."/>
            <person name="Fasulo D."/>
            <person name="Halldorsson B.V."/>
            <person name="Hannenhalli S."/>
            <person name="Turner R."/>
            <person name="Yooseph S."/>
            <person name="Lu F."/>
            <person name="Nusskern D.R."/>
            <person name="Shue B.C."/>
            <person name="Zheng X.H."/>
            <person name="Zhong F."/>
            <person name="Delcher A.L."/>
            <person name="Huson D.H."/>
            <person name="Kravitz S.A."/>
            <person name="Mouchard L."/>
            <person name="Reinert K."/>
            <person name="Remington K.A."/>
            <person name="Clark A.G."/>
            <person name="Waterman M.S."/>
            <person name="Eichler E.E."/>
            <person name="Adams M.D."/>
            <person name="Hunkapiller M.W."/>
            <person name="Myers E.W."/>
            <person name="Venter J.C."/>
        </authorList>
    </citation>
    <scope>NUCLEOTIDE SEQUENCE</scope>
</reference>
<dbReference type="EMBL" id="AF308290">
    <property type="protein sequence ID" value="AAG48258.1"/>
    <property type="molecule type" value="mRNA"/>
</dbReference>
<evidence type="ECO:0000313" key="2">
    <source>
        <dbReference type="EMBL" id="AAG48258.1"/>
    </source>
</evidence>
<dbReference type="EMBL" id="CH471101">
    <property type="protein sequence ID" value="EAX02247.1"/>
    <property type="molecule type" value="Genomic_DNA"/>
</dbReference>
<sequence length="43" mass="4808">AHGPGVEPTSRHQKNNLSSSHTVRLETRGQTENQECLLCPHEE</sequence>
<name>Q9H283_HUMAN</name>
<dbReference type="AlphaFoldDB" id="Q9H283"/>